<dbReference type="AlphaFoldDB" id="A0A5J5F966"/>
<gene>
    <name evidence="1" type="ORF">FN846DRAFT_916197</name>
</gene>
<accession>A0A5J5F966</accession>
<name>A0A5J5F966_9PEZI</name>
<comment type="caution">
    <text evidence="1">The sequence shown here is derived from an EMBL/GenBank/DDBJ whole genome shotgun (WGS) entry which is preliminary data.</text>
</comment>
<protein>
    <submittedName>
        <fullName evidence="1">Uncharacterized protein</fullName>
    </submittedName>
</protein>
<sequence length="176" mass="19588">MCGVVWQRWIFSITVPTHNSAGLSLVLSIQYRLKSRTRAHPSRSSFSPRQLLSRKRDRDLPGKVPNYQRSRTFAISSSQSVPCIHAYTFCCCILAAAYLPPPPIFLSYPPTTTTTSSSSPSRLLLLSTLAVNRLNRLPTAVATLPLSCRKPTGSFLVCPSLRLHECKNCAQSNFYI</sequence>
<evidence type="ECO:0000313" key="2">
    <source>
        <dbReference type="Proteomes" id="UP000326924"/>
    </source>
</evidence>
<proteinExistence type="predicted"/>
<organism evidence="1 2">
    <name type="scientific">Sphaerosporella brunnea</name>
    <dbReference type="NCBI Taxonomy" id="1250544"/>
    <lineage>
        <taxon>Eukaryota</taxon>
        <taxon>Fungi</taxon>
        <taxon>Dikarya</taxon>
        <taxon>Ascomycota</taxon>
        <taxon>Pezizomycotina</taxon>
        <taxon>Pezizomycetes</taxon>
        <taxon>Pezizales</taxon>
        <taxon>Pyronemataceae</taxon>
        <taxon>Sphaerosporella</taxon>
    </lineage>
</organism>
<evidence type="ECO:0000313" key="1">
    <source>
        <dbReference type="EMBL" id="KAA8913373.1"/>
    </source>
</evidence>
<keyword evidence="2" id="KW-1185">Reference proteome</keyword>
<dbReference type="Proteomes" id="UP000326924">
    <property type="component" value="Unassembled WGS sequence"/>
</dbReference>
<dbReference type="EMBL" id="VXIS01000015">
    <property type="protein sequence ID" value="KAA8913373.1"/>
    <property type="molecule type" value="Genomic_DNA"/>
</dbReference>
<dbReference type="InParanoid" id="A0A5J5F966"/>
<reference evidence="1 2" key="1">
    <citation type="submission" date="2019-09" db="EMBL/GenBank/DDBJ databases">
        <title>Draft genome of the ectomycorrhizal ascomycete Sphaerosporella brunnea.</title>
        <authorList>
            <consortium name="DOE Joint Genome Institute"/>
            <person name="Benucci G.M."/>
            <person name="Marozzi G."/>
            <person name="Antonielli L."/>
            <person name="Sanchez S."/>
            <person name="Marco P."/>
            <person name="Wang X."/>
            <person name="Falini L.B."/>
            <person name="Barry K."/>
            <person name="Haridas S."/>
            <person name="Lipzen A."/>
            <person name="Labutti K."/>
            <person name="Grigoriev I.V."/>
            <person name="Murat C."/>
            <person name="Martin F."/>
            <person name="Albertini E."/>
            <person name="Donnini D."/>
            <person name="Bonito G."/>
        </authorList>
    </citation>
    <scope>NUCLEOTIDE SEQUENCE [LARGE SCALE GENOMIC DNA]</scope>
    <source>
        <strain evidence="1 2">Sb_GMNB300</strain>
    </source>
</reference>